<dbReference type="AlphaFoldDB" id="A0A452CJF1"/>
<dbReference type="Proteomes" id="UP001652580">
    <property type="component" value="Chromosome 20"/>
</dbReference>
<dbReference type="RefSeq" id="XP_028023128.1">
    <property type="nucleotide sequence ID" value="XM_028167327.2"/>
</dbReference>
<protein>
    <submittedName>
        <fullName evidence="2">Photoreceptor disk component PRCD isoform X1</fullName>
    </submittedName>
</protein>
<dbReference type="InParanoid" id="A0A452CJF1"/>
<reference evidence="2" key="1">
    <citation type="submission" date="2025-08" db="UniProtKB">
        <authorList>
            <consortium name="RefSeq"/>
        </authorList>
    </citation>
    <scope>IDENTIFICATION</scope>
</reference>
<dbReference type="GeneID" id="103004818"/>
<accession>A0A452CJF1</accession>
<evidence type="ECO:0000313" key="1">
    <source>
        <dbReference type="Proteomes" id="UP001652580"/>
    </source>
</evidence>
<organism evidence="1 2">
    <name type="scientific">Balaenoptera acutorostrata</name>
    <name type="common">Common minke whale</name>
    <name type="synonym">Balaena rostrata</name>
    <dbReference type="NCBI Taxonomy" id="9767"/>
    <lineage>
        <taxon>Eukaryota</taxon>
        <taxon>Metazoa</taxon>
        <taxon>Chordata</taxon>
        <taxon>Craniata</taxon>
        <taxon>Vertebrata</taxon>
        <taxon>Euteleostomi</taxon>
        <taxon>Mammalia</taxon>
        <taxon>Eutheria</taxon>
        <taxon>Laurasiatheria</taxon>
        <taxon>Artiodactyla</taxon>
        <taxon>Whippomorpha</taxon>
        <taxon>Cetacea</taxon>
        <taxon>Mysticeti</taxon>
        <taxon>Balaenopteridae</taxon>
        <taxon>Balaenoptera</taxon>
    </lineage>
</organism>
<evidence type="ECO:0000313" key="2">
    <source>
        <dbReference type="RefSeq" id="XP_028023128.1"/>
    </source>
</evidence>
<gene>
    <name evidence="2" type="primary">PRCD</name>
</gene>
<name>A0A452CJF1_BALAC</name>
<keyword evidence="1" id="KW-1185">Reference proteome</keyword>
<proteinExistence type="predicted"/>
<sequence>MEQLWAAAWKQTSSPQAAHILVCPPPPKDAVAEGAAGGRLGKAAVEKTFRSCWETGLTDTRWLRWSQASPHDVPKPEERLLLLKTRKRSQTWQNCAADPFLKPFLAKGIAFCGRLIKMHSFGQGRGLPSSSAVCKTEEGQLQD</sequence>